<dbReference type="InterPro" id="IPR045666">
    <property type="entry name" value="OpdA_N"/>
</dbReference>
<proteinExistence type="inferred from homology"/>
<feature type="signal peptide" evidence="10">
    <location>
        <begin position="1"/>
        <end position="22"/>
    </location>
</feature>
<sequence>MTKRALMIAMACCLGGMLPAQAAGEVGAALTAAEVKNHPFLESRHYPEWVKLSAEQGIRDVLLGIDMARARLDVICSVKPEQATYENVFGAFENVDRELDRAMSYFMHLASVMDSPDFRAAKDKVLPAYTEYASSITTNDRLWAVIKSASEQPWVKTLSPEKQRYVQQVVDMFRDNGADLSAEQKARKAEILRELSELTNQYGKNVVDSRNAWQLVITDRSQLAGMPEHWMKSAQQAAAAKGYGDEQNPQWLITLDFASYGLVMQSCDVEATRKACWEGASAIGTGQWDTAPIVARVMELRRELAELLGFKTYADMTTAHRMVESGDRAMSFVDGMMAAVKPAFDRECEQLLAFVSEKTGKKADKIAPWNRRYYMDKMAHELYDFDKEQLRPYQESNNVIKGMFSILQHLYDITFKEVPTVCLKPGETCPVGMQEVWYPGVRLFEVYDNKTKAHLGSFYMDLYPRASKRDGAWVNGLVSGDPAADGKPHAPHLATVCANLTPPNEEGVTLFSHLDVETLFHEFGHMMHVMLGDTELRCHMGTAVAWDFVELPSQLNENWTWEPEGVATYAFHYKTGEPMPKELIDKMQHLRYFMPATDNMGQLCIAKLDLEMHTNYDEKFKGKDLDSATNELLDPWRIPFTVDSPSIMRTLTHCITGGYAAGYYSYKWAEVLAADAFSRFKHEGLMNEKTGADYRACILSKGDAKPAGELYRDFMGRDPNPDALLELQGLKPAAEQAPAKP</sequence>
<keyword evidence="2 9" id="KW-0645">Protease</keyword>
<evidence type="ECO:0000256" key="3">
    <source>
        <dbReference type="ARBA" id="ARBA00022723"/>
    </source>
</evidence>
<keyword evidence="4 9" id="KW-0378">Hydrolase</keyword>
<dbReference type="AlphaFoldDB" id="A0A9D1VA97"/>
<dbReference type="Proteomes" id="UP000823964">
    <property type="component" value="Unassembled WGS sequence"/>
</dbReference>
<dbReference type="InterPro" id="IPR024080">
    <property type="entry name" value="Neurolysin/TOP_N"/>
</dbReference>
<dbReference type="GO" id="GO:0004222">
    <property type="term" value="F:metalloendopeptidase activity"/>
    <property type="evidence" value="ECO:0007669"/>
    <property type="project" value="UniProtKB-EC"/>
</dbReference>
<accession>A0A9D1VA97</accession>
<dbReference type="GO" id="GO:0046872">
    <property type="term" value="F:metal ion binding"/>
    <property type="evidence" value="ECO:0007669"/>
    <property type="project" value="UniProtKB-UniRule"/>
</dbReference>
<evidence type="ECO:0000256" key="5">
    <source>
        <dbReference type="ARBA" id="ARBA00022833"/>
    </source>
</evidence>
<evidence type="ECO:0000256" key="6">
    <source>
        <dbReference type="ARBA" id="ARBA00023049"/>
    </source>
</evidence>
<dbReference type="Gene3D" id="3.40.390.10">
    <property type="entry name" value="Collagenase (Catalytic Domain)"/>
    <property type="match status" value="1"/>
</dbReference>
<evidence type="ECO:0000256" key="8">
    <source>
        <dbReference type="ARBA" id="ARBA00026100"/>
    </source>
</evidence>
<keyword evidence="6 9" id="KW-0482">Metalloprotease</keyword>
<evidence type="ECO:0000256" key="10">
    <source>
        <dbReference type="SAM" id="SignalP"/>
    </source>
</evidence>
<reference evidence="13" key="2">
    <citation type="submission" date="2021-04" db="EMBL/GenBank/DDBJ databases">
        <authorList>
            <person name="Gilroy R."/>
        </authorList>
    </citation>
    <scope>NUCLEOTIDE SEQUENCE</scope>
    <source>
        <strain evidence="13">14975</strain>
    </source>
</reference>
<dbReference type="InterPro" id="IPR001567">
    <property type="entry name" value="Pept_M3A_M3B_dom"/>
</dbReference>
<feature type="domain" description="Peptidase M3A/M3B catalytic" evidence="11">
    <location>
        <begin position="263"/>
        <end position="726"/>
    </location>
</feature>
<dbReference type="Pfam" id="PF01432">
    <property type="entry name" value="Peptidase_M3"/>
    <property type="match status" value="1"/>
</dbReference>
<evidence type="ECO:0000256" key="9">
    <source>
        <dbReference type="RuleBase" id="RU003435"/>
    </source>
</evidence>
<comment type="catalytic activity">
    <reaction evidence="7">
        <text>Hydrolysis of oligopeptides, with broad specificity. Gly or Ala commonly occur as P1 or P1' residues, but more distant residues are also important, as is shown by the fact that Z-Gly-Pro-Gly-|-Gly-Pro-Ala is cleaved, but not Z-(Gly)(5).</text>
        <dbReference type="EC" id="3.4.24.70"/>
    </reaction>
</comment>
<dbReference type="InterPro" id="IPR024077">
    <property type="entry name" value="Neurolysin/TOP_dom2"/>
</dbReference>
<evidence type="ECO:0000259" key="11">
    <source>
        <dbReference type="Pfam" id="PF01432"/>
    </source>
</evidence>
<dbReference type="GO" id="GO:0006508">
    <property type="term" value="P:proteolysis"/>
    <property type="evidence" value="ECO:0007669"/>
    <property type="project" value="UniProtKB-KW"/>
</dbReference>
<evidence type="ECO:0000313" key="13">
    <source>
        <dbReference type="EMBL" id="HIX19302.1"/>
    </source>
</evidence>
<dbReference type="EC" id="3.4.24.70" evidence="8"/>
<evidence type="ECO:0000313" key="14">
    <source>
        <dbReference type="Proteomes" id="UP000823964"/>
    </source>
</evidence>
<organism evidence="13 14">
    <name type="scientific">Candidatus Akkermansia intestinigallinarum</name>
    <dbReference type="NCBI Taxonomy" id="2838431"/>
    <lineage>
        <taxon>Bacteria</taxon>
        <taxon>Pseudomonadati</taxon>
        <taxon>Verrucomicrobiota</taxon>
        <taxon>Verrucomicrobiia</taxon>
        <taxon>Verrucomicrobiales</taxon>
        <taxon>Akkermansiaceae</taxon>
        <taxon>Akkermansia</taxon>
    </lineage>
</organism>
<name>A0A9D1VA97_9BACT</name>
<dbReference type="Gene3D" id="1.20.1050.40">
    <property type="entry name" value="Endopeptidase. Chain P, domain 1"/>
    <property type="match status" value="1"/>
</dbReference>
<keyword evidence="10" id="KW-0732">Signal</keyword>
<dbReference type="InterPro" id="IPR045090">
    <property type="entry name" value="Pept_M3A_M3B"/>
</dbReference>
<dbReference type="Pfam" id="PF19310">
    <property type="entry name" value="TOP_N"/>
    <property type="match status" value="1"/>
</dbReference>
<evidence type="ECO:0000259" key="12">
    <source>
        <dbReference type="Pfam" id="PF19310"/>
    </source>
</evidence>
<evidence type="ECO:0000256" key="4">
    <source>
        <dbReference type="ARBA" id="ARBA00022801"/>
    </source>
</evidence>
<keyword evidence="5 9" id="KW-0862">Zinc</keyword>
<dbReference type="EMBL" id="DXFQ01000026">
    <property type="protein sequence ID" value="HIX19302.1"/>
    <property type="molecule type" value="Genomic_DNA"/>
</dbReference>
<dbReference type="Gene3D" id="1.10.1370.10">
    <property type="entry name" value="Neurolysin, domain 3"/>
    <property type="match status" value="1"/>
</dbReference>
<protein>
    <recommendedName>
        <fullName evidence="8">oligopeptidase A</fullName>
        <ecNumber evidence="8">3.4.24.70</ecNumber>
    </recommendedName>
</protein>
<evidence type="ECO:0000256" key="2">
    <source>
        <dbReference type="ARBA" id="ARBA00022670"/>
    </source>
</evidence>
<dbReference type="PANTHER" id="PTHR43660:SF1">
    <property type="entry name" value="DIPEPTIDYL CARBOXYPEPTIDASE"/>
    <property type="match status" value="1"/>
</dbReference>
<reference evidence="13" key="1">
    <citation type="journal article" date="2021" name="PeerJ">
        <title>Extensive microbial diversity within the chicken gut microbiome revealed by metagenomics and culture.</title>
        <authorList>
            <person name="Gilroy R."/>
            <person name="Ravi A."/>
            <person name="Getino M."/>
            <person name="Pursley I."/>
            <person name="Horton D.L."/>
            <person name="Alikhan N.F."/>
            <person name="Baker D."/>
            <person name="Gharbi K."/>
            <person name="Hall N."/>
            <person name="Watson M."/>
            <person name="Adriaenssens E.M."/>
            <person name="Foster-Nyarko E."/>
            <person name="Jarju S."/>
            <person name="Secka A."/>
            <person name="Antonio M."/>
            <person name="Oren A."/>
            <person name="Chaudhuri R.R."/>
            <person name="La Ragione R."/>
            <person name="Hildebrand F."/>
            <person name="Pallen M.J."/>
        </authorList>
    </citation>
    <scope>NUCLEOTIDE SEQUENCE</scope>
    <source>
        <strain evidence="13">14975</strain>
    </source>
</reference>
<evidence type="ECO:0000256" key="7">
    <source>
        <dbReference type="ARBA" id="ARBA00024603"/>
    </source>
</evidence>
<feature type="domain" description="Oligopeptidase A N-terminal" evidence="12">
    <location>
        <begin position="82"/>
        <end position="185"/>
    </location>
</feature>
<feature type="chain" id="PRO_5038954632" description="oligopeptidase A" evidence="10">
    <location>
        <begin position="23"/>
        <end position="741"/>
    </location>
</feature>
<gene>
    <name evidence="13" type="ORF">H9862_01715</name>
</gene>
<comment type="cofactor">
    <cofactor evidence="9">
        <name>Zn(2+)</name>
        <dbReference type="ChEBI" id="CHEBI:29105"/>
    </cofactor>
    <text evidence="9">Binds 1 zinc ion.</text>
</comment>
<evidence type="ECO:0000256" key="1">
    <source>
        <dbReference type="ARBA" id="ARBA00006040"/>
    </source>
</evidence>
<comment type="caution">
    <text evidence="13">The sequence shown here is derived from an EMBL/GenBank/DDBJ whole genome shotgun (WGS) entry which is preliminary data.</text>
</comment>
<comment type="similarity">
    <text evidence="1 9">Belongs to the peptidase M3 family.</text>
</comment>
<keyword evidence="3 9" id="KW-0479">Metal-binding</keyword>
<dbReference type="CDD" id="cd06456">
    <property type="entry name" value="M3A_DCP"/>
    <property type="match status" value="1"/>
</dbReference>
<dbReference type="SUPFAM" id="SSF55486">
    <property type="entry name" value="Metalloproteases ('zincins'), catalytic domain"/>
    <property type="match status" value="1"/>
</dbReference>
<dbReference type="InterPro" id="IPR024079">
    <property type="entry name" value="MetalloPept_cat_dom_sf"/>
</dbReference>
<dbReference type="PANTHER" id="PTHR43660">
    <property type="entry name" value="DIPEPTIDYL CARBOXYPEPTIDASE"/>
    <property type="match status" value="1"/>
</dbReference>
<dbReference type="InterPro" id="IPR034005">
    <property type="entry name" value="M3A_DCP"/>
</dbReference>